<dbReference type="EMBL" id="GG693873">
    <property type="protein sequence ID" value="EES52714.1"/>
    <property type="molecule type" value="Genomic_DNA"/>
</dbReference>
<comment type="similarity">
    <text evidence="2">Belongs to the outer membrane factor (OMF) (TC 1.B.17) family.</text>
</comment>
<keyword evidence="6" id="KW-0472">Membrane</keyword>
<dbReference type="Pfam" id="PF02321">
    <property type="entry name" value="OEP"/>
    <property type="match status" value="2"/>
</dbReference>
<evidence type="ECO:0000256" key="5">
    <source>
        <dbReference type="ARBA" id="ARBA00022692"/>
    </source>
</evidence>
<evidence type="ECO:0000256" key="6">
    <source>
        <dbReference type="ARBA" id="ARBA00023136"/>
    </source>
</evidence>
<keyword evidence="9" id="KW-1185">Reference proteome</keyword>
<keyword evidence="3" id="KW-0813">Transport</keyword>
<evidence type="ECO:0000256" key="7">
    <source>
        <dbReference type="ARBA" id="ARBA00023237"/>
    </source>
</evidence>
<evidence type="ECO:0000313" key="8">
    <source>
        <dbReference type="EMBL" id="EES52714.1"/>
    </source>
</evidence>
<dbReference type="Proteomes" id="UP000009374">
    <property type="component" value="Unassembled WGS sequence"/>
</dbReference>
<dbReference type="Gene3D" id="1.20.1600.10">
    <property type="entry name" value="Outer membrane efflux proteins (OEP)"/>
    <property type="match status" value="1"/>
</dbReference>
<keyword evidence="5" id="KW-0812">Transmembrane</keyword>
<dbReference type="InterPro" id="IPR003423">
    <property type="entry name" value="OMP_efflux"/>
</dbReference>
<reference evidence="8 9" key="1">
    <citation type="journal article" date="2009" name="Appl. Environ. Microbiol.">
        <title>Community genomic and proteomic analyses of chemoautotrophic iron-oxidizing "Leptospirillum rubarum" (Group II) and "Leptospirillum ferrodiazotrophum" (Group III) bacteria in acid mine drainage biofilms.</title>
        <authorList>
            <person name="Goltsman D.S."/>
            <person name="Denef V.J."/>
            <person name="Singer S.W."/>
            <person name="VerBerkmoes N.C."/>
            <person name="Lefsrud M."/>
            <person name="Mueller R.S."/>
            <person name="Dick G.J."/>
            <person name="Sun C.L."/>
            <person name="Wheeler K.E."/>
            <person name="Zemla A."/>
            <person name="Baker B.J."/>
            <person name="Hauser L."/>
            <person name="Land M."/>
            <person name="Shah M.B."/>
            <person name="Thelen M.P."/>
            <person name="Hettich R.L."/>
            <person name="Banfield J.F."/>
        </authorList>
    </citation>
    <scope>NUCLEOTIDE SEQUENCE [LARGE SCALE GENOMIC DNA]</scope>
</reference>
<sequence>MKKTGCKRFLAGSLVVAGIVSLWGTQGSAMTLSEAVEQALANNPGLRSERVKEKIEETRLTEAAGSYLPVVAVGESFISTDNPLNAFGILLNEALVTSSSFSNLNSLNNPANTQTFGFQAQVSETIFSGGGRFHRIRSASRAKSARRFAVRWREEELVFETSQAFLDTLLASDRVELLREMVRMAREEEKIARDHVSTGRSVRAELLAADVHLNHQKTRLLEAQKDAELSKVRLAKLLGSENLPGTPRPDPELLVRARTVYKGLQEENVKSLVARALERRPDYLSLRRAIAAKKEMASAQLAGFLPQVSAQGLYNEYNPTLAWGKQDYTVIGQVQWNLFNGFSDKEKRQRASLSVLEALYREQDLKNTLVYEVRSSRAEARTLHDALKVDEERVAEEAEERRIVHERYQVGLVQMADMLRSDVSYRRARLRLLTDRTRFVEAVLAERRAIGELSGNDPVLRSRALPAGEESSKGKVPS</sequence>
<evidence type="ECO:0000256" key="2">
    <source>
        <dbReference type="ARBA" id="ARBA00007613"/>
    </source>
</evidence>
<dbReference type="PANTHER" id="PTHR30026:SF20">
    <property type="entry name" value="OUTER MEMBRANE PROTEIN TOLC"/>
    <property type="match status" value="1"/>
</dbReference>
<name>C6HXG2_9BACT</name>
<dbReference type="SUPFAM" id="SSF56954">
    <property type="entry name" value="Outer membrane efflux proteins (OEP)"/>
    <property type="match status" value="1"/>
</dbReference>
<accession>C6HXG2</accession>
<comment type="subcellular location">
    <subcellularLocation>
        <location evidence="1">Cell outer membrane</location>
    </subcellularLocation>
</comment>
<gene>
    <name evidence="8" type="ORF">UBAL3_92050086</name>
</gene>
<evidence type="ECO:0000256" key="4">
    <source>
        <dbReference type="ARBA" id="ARBA00022452"/>
    </source>
</evidence>
<dbReference type="PANTHER" id="PTHR30026">
    <property type="entry name" value="OUTER MEMBRANE PROTEIN TOLC"/>
    <property type="match status" value="1"/>
</dbReference>
<keyword evidence="4" id="KW-1134">Transmembrane beta strand</keyword>
<dbReference type="AlphaFoldDB" id="C6HXG2"/>
<proteinExistence type="inferred from homology"/>
<dbReference type="GO" id="GO:1990281">
    <property type="term" value="C:efflux pump complex"/>
    <property type="evidence" value="ECO:0007669"/>
    <property type="project" value="TreeGrafter"/>
</dbReference>
<dbReference type="GO" id="GO:0009279">
    <property type="term" value="C:cell outer membrane"/>
    <property type="evidence" value="ECO:0007669"/>
    <property type="project" value="UniProtKB-SubCell"/>
</dbReference>
<evidence type="ECO:0000256" key="3">
    <source>
        <dbReference type="ARBA" id="ARBA00022448"/>
    </source>
</evidence>
<dbReference type="GO" id="GO:0015562">
    <property type="term" value="F:efflux transmembrane transporter activity"/>
    <property type="evidence" value="ECO:0007669"/>
    <property type="project" value="InterPro"/>
</dbReference>
<evidence type="ECO:0000256" key="1">
    <source>
        <dbReference type="ARBA" id="ARBA00004442"/>
    </source>
</evidence>
<dbReference type="InterPro" id="IPR051906">
    <property type="entry name" value="TolC-like"/>
</dbReference>
<keyword evidence="7" id="KW-0998">Cell outer membrane</keyword>
<organism evidence="8 9">
    <name type="scientific">Leptospirillum ferrodiazotrophum</name>
    <dbReference type="NCBI Taxonomy" id="412449"/>
    <lineage>
        <taxon>Bacteria</taxon>
        <taxon>Pseudomonadati</taxon>
        <taxon>Nitrospirota</taxon>
        <taxon>Nitrospiria</taxon>
        <taxon>Nitrospirales</taxon>
        <taxon>Nitrospiraceae</taxon>
        <taxon>Leptospirillum</taxon>
    </lineage>
</organism>
<protein>
    <submittedName>
        <fullName evidence="8">Outer membrane efflux protein</fullName>
    </submittedName>
</protein>
<evidence type="ECO:0000313" key="9">
    <source>
        <dbReference type="Proteomes" id="UP000009374"/>
    </source>
</evidence>
<dbReference type="GO" id="GO:0015288">
    <property type="term" value="F:porin activity"/>
    <property type="evidence" value="ECO:0007669"/>
    <property type="project" value="TreeGrafter"/>
</dbReference>